<accession>A0ACC1HMY0</accession>
<comment type="caution">
    <text evidence="1">The sequence shown here is derived from an EMBL/GenBank/DDBJ whole genome shotgun (WGS) entry which is preliminary data.</text>
</comment>
<protein>
    <submittedName>
        <fullName evidence="1">Uncharacterized protein</fullName>
    </submittedName>
</protein>
<organism evidence="1 2">
    <name type="scientific">Spiromyces aspiralis</name>
    <dbReference type="NCBI Taxonomy" id="68401"/>
    <lineage>
        <taxon>Eukaryota</taxon>
        <taxon>Fungi</taxon>
        <taxon>Fungi incertae sedis</taxon>
        <taxon>Zoopagomycota</taxon>
        <taxon>Kickxellomycotina</taxon>
        <taxon>Kickxellomycetes</taxon>
        <taxon>Kickxellales</taxon>
        <taxon>Kickxellaceae</taxon>
        <taxon>Spiromyces</taxon>
    </lineage>
</organism>
<evidence type="ECO:0000313" key="1">
    <source>
        <dbReference type="EMBL" id="KAJ1677915.1"/>
    </source>
</evidence>
<proteinExistence type="predicted"/>
<feature type="non-terminal residue" evidence="1">
    <location>
        <position position="1"/>
    </location>
</feature>
<reference evidence="1" key="1">
    <citation type="submission" date="2022-06" db="EMBL/GenBank/DDBJ databases">
        <title>Phylogenomic reconstructions and comparative analyses of Kickxellomycotina fungi.</title>
        <authorList>
            <person name="Reynolds N.K."/>
            <person name="Stajich J.E."/>
            <person name="Barry K."/>
            <person name="Grigoriev I.V."/>
            <person name="Crous P."/>
            <person name="Smith M.E."/>
        </authorList>
    </citation>
    <scope>NUCLEOTIDE SEQUENCE</scope>
    <source>
        <strain evidence="1">RSA 2271</strain>
    </source>
</reference>
<name>A0ACC1HMY0_9FUNG</name>
<gene>
    <name evidence="1" type="ORF">EV182_005176</name>
</gene>
<keyword evidence="2" id="KW-1185">Reference proteome</keyword>
<sequence>IIFIPVPSTVMRKLGARVATTSVYSVDLYEGVDASASKLFVNKEDPSTVLVTVSPDVPLPMLSMWSRVLFSIVTPKRVLVVDQASKVHVPVNDVRTLFVSGATAAVLNYCDTRGIAAKYKHVKRDDSDILSVDIDAAFAGEDSSLSPDLDITDHMRTGNPAVYI</sequence>
<dbReference type="EMBL" id="JAMZIH010001771">
    <property type="protein sequence ID" value="KAJ1677915.1"/>
    <property type="molecule type" value="Genomic_DNA"/>
</dbReference>
<dbReference type="Proteomes" id="UP001145114">
    <property type="component" value="Unassembled WGS sequence"/>
</dbReference>
<evidence type="ECO:0000313" key="2">
    <source>
        <dbReference type="Proteomes" id="UP001145114"/>
    </source>
</evidence>